<dbReference type="PANTHER" id="PTHR43798">
    <property type="entry name" value="MONOACYLGLYCEROL LIPASE"/>
    <property type="match status" value="1"/>
</dbReference>
<dbReference type="Proteomes" id="UP001527090">
    <property type="component" value="Unassembled WGS sequence"/>
</dbReference>
<keyword evidence="3" id="KW-1185">Reference proteome</keyword>
<organism evidence="2 3">
    <name type="scientific">Paenibacillus alvei</name>
    <name type="common">Bacillus alvei</name>
    <dbReference type="NCBI Taxonomy" id="44250"/>
    <lineage>
        <taxon>Bacteria</taxon>
        <taxon>Bacillati</taxon>
        <taxon>Bacillota</taxon>
        <taxon>Bacilli</taxon>
        <taxon>Bacillales</taxon>
        <taxon>Paenibacillaceae</taxon>
        <taxon>Paenibacillus</taxon>
    </lineage>
</organism>
<dbReference type="InterPro" id="IPR050266">
    <property type="entry name" value="AB_hydrolase_sf"/>
</dbReference>
<dbReference type="InterPro" id="IPR000073">
    <property type="entry name" value="AB_hydrolase_1"/>
</dbReference>
<sequence length="340" mass="38984">MKWLAKREFNIPHTGINKIEKVQIGGIEQYILVQSIREGLPILLMLHGGPGLPLPGVSSRGRDYVIATTTKQLMEHYTLVMWDQRGSGKTYSSGTPRASFHVQQFVDDAQELIHYVRNTYRCEKVTLVGHSWGSIIGLLLAAEIPEQIHAYIGISQIINWAENDKLCLEWTLQQADARGMKKARDELLRCGDPPYVDSVEQWGTLRKWMGRFNSMVYEDEDTKSPGMKAAISMLLRSPDYTLRDVINTINGFRTTYTQRMVEEFAEIQLEHKLTRLDIPVTFIHGRHDVHVHGQFVETFCAKLEAPAGKRLIWMDKSAHMFHLDDARRIEQELIEIAIRA</sequence>
<comment type="caution">
    <text evidence="2">The sequence shown here is derived from an EMBL/GenBank/DDBJ whole genome shotgun (WGS) entry which is preliminary data.</text>
</comment>
<protein>
    <submittedName>
        <fullName evidence="2">Alpha/beta hydrolase</fullName>
    </submittedName>
</protein>
<reference evidence="2 3" key="1">
    <citation type="submission" date="2022-05" db="EMBL/GenBank/DDBJ databases">
        <title>Genome Sequencing of Bee-Associated Microbes.</title>
        <authorList>
            <person name="Dunlap C."/>
        </authorList>
    </citation>
    <scope>NUCLEOTIDE SEQUENCE [LARGE SCALE GENOMIC DNA]</scope>
    <source>
        <strain evidence="2 3">NRRL NRS-750</strain>
    </source>
</reference>
<evidence type="ECO:0000313" key="3">
    <source>
        <dbReference type="Proteomes" id="UP001527090"/>
    </source>
</evidence>
<dbReference type="EMBL" id="JAMDLY010000016">
    <property type="protein sequence ID" value="MCY9531659.1"/>
    <property type="molecule type" value="Genomic_DNA"/>
</dbReference>
<dbReference type="RefSeq" id="WP_268632627.1">
    <property type="nucleotide sequence ID" value="NZ_JAMDLY010000016.1"/>
</dbReference>
<name>A0ABT4ED30_PAEAL</name>
<dbReference type="GO" id="GO:0016787">
    <property type="term" value="F:hydrolase activity"/>
    <property type="evidence" value="ECO:0007669"/>
    <property type="project" value="UniProtKB-KW"/>
</dbReference>
<keyword evidence="2" id="KW-0378">Hydrolase</keyword>
<dbReference type="Gene3D" id="3.40.50.1820">
    <property type="entry name" value="alpha/beta hydrolase"/>
    <property type="match status" value="1"/>
</dbReference>
<proteinExistence type="predicted"/>
<dbReference type="SUPFAM" id="SSF53474">
    <property type="entry name" value="alpha/beta-Hydrolases"/>
    <property type="match status" value="1"/>
</dbReference>
<feature type="domain" description="AB hydrolase-1" evidence="1">
    <location>
        <begin position="41"/>
        <end position="325"/>
    </location>
</feature>
<dbReference type="PANTHER" id="PTHR43798:SF33">
    <property type="entry name" value="HYDROLASE, PUTATIVE (AFU_ORTHOLOGUE AFUA_2G14860)-RELATED"/>
    <property type="match status" value="1"/>
</dbReference>
<evidence type="ECO:0000259" key="1">
    <source>
        <dbReference type="Pfam" id="PF00561"/>
    </source>
</evidence>
<gene>
    <name evidence="2" type="ORF">M5X04_20345</name>
</gene>
<dbReference type="InterPro" id="IPR029058">
    <property type="entry name" value="AB_hydrolase_fold"/>
</dbReference>
<evidence type="ECO:0000313" key="2">
    <source>
        <dbReference type="EMBL" id="MCY9531659.1"/>
    </source>
</evidence>
<dbReference type="Pfam" id="PF00561">
    <property type="entry name" value="Abhydrolase_1"/>
    <property type="match status" value="1"/>
</dbReference>
<accession>A0ABT4ED30</accession>